<dbReference type="PANTHER" id="PTHR22916:SF51">
    <property type="entry name" value="GLYCOSYLTRANSFERASE EPSH-RELATED"/>
    <property type="match status" value="1"/>
</dbReference>
<dbReference type="InterPro" id="IPR007577">
    <property type="entry name" value="GlycoTrfase_DXD_sugar-bd_CS"/>
</dbReference>
<dbReference type="CDD" id="cd00761">
    <property type="entry name" value="Glyco_tranf_GTA_type"/>
    <property type="match status" value="1"/>
</dbReference>
<dbReference type="Pfam" id="PF00535">
    <property type="entry name" value="Glycos_transf_2"/>
    <property type="match status" value="1"/>
</dbReference>
<sequence>MENMEQIKVSVIVPVYNVEKYLAKCLESLAAQTLPEIEILVVNDGSPDGSQAIIEEFAARYPERIIALSKENGGLGDARNFGIAHARGAFIGFVDSDDWVDPKMFEAMYNFAVRENHQVVLCDMISINDGWHHGEVSRGYRGENNPPDHYDFMLNCMNPAVACNKLFDRNLFHIIQFPKLWYEDMGTTPVLLSYAGSIGYLNIPFYYYRQREGSIISSNRNPKTLEVIDAWKRAIEHCKKDYQAEVIEAVYESIITFMGFKPEYCDSFLGYFRENMELFLKNAYVEKKIKARQLEDLSKKQLIPKKIHYFWFGGNPKSELIESCIASWRKYAPDYEIIEWNEENCDINECDYVREAYEHKKWAFVADYFRIKKIYEFGGIYVDTDMEFTNAIDSLRLNAVFFEFESRTAVNACIFGSVAWHPTLARWLETYQKDHLVRPDGSLNTSYTIVSRLTKILLKDYQLTINGNYQRLPADIVIYPPNVLIVDVFDGRNLTVHHYDASWWDVKVGLTSYKHEVLKDYFSNGQALADSGEAELLRAYIFQIENSTCWKITKPLRIFIDFVKRLLHKAN</sequence>
<proteinExistence type="predicted"/>
<dbReference type="Gene3D" id="3.90.550.20">
    <property type="match status" value="1"/>
</dbReference>
<protein>
    <submittedName>
        <fullName evidence="4">Glycosyltransferase</fullName>
    </submittedName>
</protein>
<dbReference type="EMBL" id="QXWZ01000033">
    <property type="protein sequence ID" value="NBI80117.1"/>
    <property type="molecule type" value="Genomic_DNA"/>
</dbReference>
<gene>
    <name evidence="4" type="ORF">D3Z39_14845</name>
</gene>
<feature type="domain" description="Glycosyltransferase 2-like" evidence="3">
    <location>
        <begin position="10"/>
        <end position="143"/>
    </location>
</feature>
<dbReference type="InterPro" id="IPR029044">
    <property type="entry name" value="Nucleotide-diphossugar_trans"/>
</dbReference>
<dbReference type="Proteomes" id="UP000446348">
    <property type="component" value="Unassembled WGS sequence"/>
</dbReference>
<evidence type="ECO:0000313" key="4">
    <source>
        <dbReference type="EMBL" id="NBI80117.1"/>
    </source>
</evidence>
<evidence type="ECO:0000259" key="3">
    <source>
        <dbReference type="Pfam" id="PF00535"/>
    </source>
</evidence>
<keyword evidence="2 4" id="KW-0808">Transferase</keyword>
<reference evidence="4 5" key="1">
    <citation type="submission" date="2018-08" db="EMBL/GenBank/DDBJ databases">
        <title>Murine metabolic-syndrome-specific gut microbial biobank.</title>
        <authorList>
            <person name="Liu C."/>
        </authorList>
    </citation>
    <scope>NUCLEOTIDE SEQUENCE [LARGE SCALE GENOMIC DNA]</scope>
    <source>
        <strain evidence="4 5">X69</strain>
    </source>
</reference>
<dbReference type="InterPro" id="IPR001173">
    <property type="entry name" value="Glyco_trans_2-like"/>
</dbReference>
<accession>A0A845RKI5</accession>
<dbReference type="AlphaFoldDB" id="A0A845RKI5"/>
<dbReference type="RefSeq" id="WP_160210819.1">
    <property type="nucleotide sequence ID" value="NZ_JBCLRJ010000016.1"/>
</dbReference>
<evidence type="ECO:0000256" key="1">
    <source>
        <dbReference type="ARBA" id="ARBA00022676"/>
    </source>
</evidence>
<dbReference type="GO" id="GO:0016757">
    <property type="term" value="F:glycosyltransferase activity"/>
    <property type="evidence" value="ECO:0007669"/>
    <property type="project" value="UniProtKB-KW"/>
</dbReference>
<name>A0A845RKI5_9FIRM</name>
<keyword evidence="1" id="KW-0328">Glycosyltransferase</keyword>
<dbReference type="Gene3D" id="3.90.550.10">
    <property type="entry name" value="Spore Coat Polysaccharide Biosynthesis Protein SpsA, Chain A"/>
    <property type="match status" value="1"/>
</dbReference>
<evidence type="ECO:0000256" key="2">
    <source>
        <dbReference type="ARBA" id="ARBA00022679"/>
    </source>
</evidence>
<dbReference type="PANTHER" id="PTHR22916">
    <property type="entry name" value="GLYCOSYLTRANSFERASE"/>
    <property type="match status" value="1"/>
</dbReference>
<comment type="caution">
    <text evidence="4">The sequence shown here is derived from an EMBL/GenBank/DDBJ whole genome shotgun (WGS) entry which is preliminary data.</text>
</comment>
<dbReference type="SUPFAM" id="SSF53448">
    <property type="entry name" value="Nucleotide-diphospho-sugar transferases"/>
    <property type="match status" value="2"/>
</dbReference>
<dbReference type="Pfam" id="PF04488">
    <property type="entry name" value="Gly_transf_sug"/>
    <property type="match status" value="1"/>
</dbReference>
<evidence type="ECO:0000313" key="5">
    <source>
        <dbReference type="Proteomes" id="UP000446348"/>
    </source>
</evidence>
<organism evidence="4 5">
    <name type="scientific">Anaerotruncus colihominis</name>
    <dbReference type="NCBI Taxonomy" id="169435"/>
    <lineage>
        <taxon>Bacteria</taxon>
        <taxon>Bacillati</taxon>
        <taxon>Bacillota</taxon>
        <taxon>Clostridia</taxon>
        <taxon>Eubacteriales</taxon>
        <taxon>Oscillospiraceae</taxon>
        <taxon>Anaerotruncus</taxon>
    </lineage>
</organism>
<dbReference type="OrthoDB" id="1640114at2"/>